<evidence type="ECO:0000256" key="3">
    <source>
        <dbReference type="ARBA" id="ARBA00022989"/>
    </source>
</evidence>
<dbReference type="Pfam" id="PF02656">
    <property type="entry name" value="DUF202"/>
    <property type="match status" value="1"/>
</dbReference>
<organism evidence="8 9">
    <name type="scientific">Gonium pectorale</name>
    <name type="common">Green alga</name>
    <dbReference type="NCBI Taxonomy" id="33097"/>
    <lineage>
        <taxon>Eukaryota</taxon>
        <taxon>Viridiplantae</taxon>
        <taxon>Chlorophyta</taxon>
        <taxon>core chlorophytes</taxon>
        <taxon>Chlorophyceae</taxon>
        <taxon>CS clade</taxon>
        <taxon>Chlamydomonadales</taxon>
        <taxon>Volvocaceae</taxon>
        <taxon>Gonium</taxon>
    </lineage>
</organism>
<feature type="region of interest" description="Disordered" evidence="5">
    <location>
        <begin position="1"/>
        <end position="68"/>
    </location>
</feature>
<dbReference type="GO" id="GO:0012505">
    <property type="term" value="C:endomembrane system"/>
    <property type="evidence" value="ECO:0007669"/>
    <property type="project" value="UniProtKB-SubCell"/>
</dbReference>
<dbReference type="PANTHER" id="PTHR46140">
    <property type="entry name" value="VACUOLAR TRANSPORTER CHAPERONE 1-RELATED"/>
    <property type="match status" value="1"/>
</dbReference>
<sequence>MGPGSSASGSASGNSGSGTGGGLGSGKVGDKASEGSGGEGFGTTAGGGSDGTDGAWLQRGRRSTTKSRAAHVRAFISNGAGAARFKAAVLAVAVARRGGGGGGVSKADGGGKSWVAAKWSALRHDKGDGGGGDGGRPDVELGSASSSSLPRAASLVRTRVEPKTFFAAERTFLSWLNIAVLVMFTSLSLMADRLAMFGGHQSVAALPLPDGTTPGVAAVGTPVGAGGGGAGGGGGGGRAALCSGGVCHSSQIAGMIMAPVSLAFMFYALYMYRKRSAQILRRESVRFDDQRGPVLLTCMLMVVLVVAYVLTVKAVS</sequence>
<feature type="compositionally biased region" description="Gly residues" evidence="5">
    <location>
        <begin position="35"/>
        <end position="51"/>
    </location>
</feature>
<dbReference type="OrthoDB" id="6493944at2759"/>
<feature type="compositionally biased region" description="Basic residues" evidence="5">
    <location>
        <begin position="59"/>
        <end position="68"/>
    </location>
</feature>
<evidence type="ECO:0000256" key="5">
    <source>
        <dbReference type="SAM" id="MobiDB-lite"/>
    </source>
</evidence>
<name>A0A150G3P6_GONPE</name>
<gene>
    <name evidence="8" type="ORF">GPECTOR_77g27</name>
</gene>
<feature type="transmembrane region" description="Helical" evidence="6">
    <location>
        <begin position="172"/>
        <end position="191"/>
    </location>
</feature>
<feature type="transmembrane region" description="Helical" evidence="6">
    <location>
        <begin position="252"/>
        <end position="272"/>
    </location>
</feature>
<evidence type="ECO:0000313" key="9">
    <source>
        <dbReference type="Proteomes" id="UP000075714"/>
    </source>
</evidence>
<feature type="transmembrane region" description="Helical" evidence="6">
    <location>
        <begin position="293"/>
        <end position="311"/>
    </location>
</feature>
<evidence type="ECO:0000259" key="7">
    <source>
        <dbReference type="Pfam" id="PF02656"/>
    </source>
</evidence>
<dbReference type="InterPro" id="IPR003807">
    <property type="entry name" value="DUF202"/>
</dbReference>
<reference evidence="9" key="1">
    <citation type="journal article" date="2016" name="Nat. Commun.">
        <title>The Gonium pectorale genome demonstrates co-option of cell cycle regulation during the evolution of multicellularity.</title>
        <authorList>
            <person name="Hanschen E.R."/>
            <person name="Marriage T.N."/>
            <person name="Ferris P.J."/>
            <person name="Hamaji T."/>
            <person name="Toyoda A."/>
            <person name="Fujiyama A."/>
            <person name="Neme R."/>
            <person name="Noguchi H."/>
            <person name="Minakuchi Y."/>
            <person name="Suzuki M."/>
            <person name="Kawai-Toyooka H."/>
            <person name="Smith D.R."/>
            <person name="Sparks H."/>
            <person name="Anderson J."/>
            <person name="Bakaric R."/>
            <person name="Luria V."/>
            <person name="Karger A."/>
            <person name="Kirschner M.W."/>
            <person name="Durand P.M."/>
            <person name="Michod R.E."/>
            <person name="Nozaki H."/>
            <person name="Olson B.J."/>
        </authorList>
    </citation>
    <scope>NUCLEOTIDE SEQUENCE [LARGE SCALE GENOMIC DNA]</scope>
    <source>
        <strain evidence="9">NIES-2863</strain>
    </source>
</reference>
<protein>
    <recommendedName>
        <fullName evidence="7">DUF202 domain-containing protein</fullName>
    </recommendedName>
</protein>
<feature type="compositionally biased region" description="Low complexity" evidence="5">
    <location>
        <begin position="1"/>
        <end position="14"/>
    </location>
</feature>
<dbReference type="EMBL" id="LSYV01000078">
    <property type="protein sequence ID" value="KXZ43930.1"/>
    <property type="molecule type" value="Genomic_DNA"/>
</dbReference>
<dbReference type="InterPro" id="IPR051572">
    <property type="entry name" value="VTC_Complex_Subunit"/>
</dbReference>
<feature type="compositionally biased region" description="Gly residues" evidence="5">
    <location>
        <begin position="15"/>
        <end position="27"/>
    </location>
</feature>
<dbReference type="AlphaFoldDB" id="A0A150G3P6"/>
<comment type="subcellular location">
    <subcellularLocation>
        <location evidence="1">Endomembrane system</location>
        <topology evidence="1">Multi-pass membrane protein</topology>
    </subcellularLocation>
</comment>
<evidence type="ECO:0000313" key="8">
    <source>
        <dbReference type="EMBL" id="KXZ43930.1"/>
    </source>
</evidence>
<keyword evidence="3 6" id="KW-1133">Transmembrane helix</keyword>
<comment type="caution">
    <text evidence="8">The sequence shown here is derived from an EMBL/GenBank/DDBJ whole genome shotgun (WGS) entry which is preliminary data.</text>
</comment>
<feature type="domain" description="DUF202" evidence="7">
    <location>
        <begin position="163"/>
        <end position="276"/>
    </location>
</feature>
<proteinExistence type="predicted"/>
<evidence type="ECO:0000256" key="6">
    <source>
        <dbReference type="SAM" id="Phobius"/>
    </source>
</evidence>
<keyword evidence="9" id="KW-1185">Reference proteome</keyword>
<feature type="region of interest" description="Disordered" evidence="5">
    <location>
        <begin position="125"/>
        <end position="145"/>
    </location>
</feature>
<dbReference type="PANTHER" id="PTHR46140:SF1">
    <property type="entry name" value="VACUOLAR TRANSPORTER CHAPERONE COMPLEX SUBUNIT 4-RELATED"/>
    <property type="match status" value="1"/>
</dbReference>
<keyword evidence="2 6" id="KW-0812">Transmembrane</keyword>
<dbReference type="Proteomes" id="UP000075714">
    <property type="component" value="Unassembled WGS sequence"/>
</dbReference>
<evidence type="ECO:0000256" key="4">
    <source>
        <dbReference type="ARBA" id="ARBA00023136"/>
    </source>
</evidence>
<keyword evidence="4 6" id="KW-0472">Membrane</keyword>
<evidence type="ECO:0000256" key="2">
    <source>
        <dbReference type="ARBA" id="ARBA00022692"/>
    </source>
</evidence>
<accession>A0A150G3P6</accession>
<evidence type="ECO:0000256" key="1">
    <source>
        <dbReference type="ARBA" id="ARBA00004127"/>
    </source>
</evidence>